<keyword evidence="5" id="KW-0539">Nucleus</keyword>
<evidence type="ECO:0000256" key="5">
    <source>
        <dbReference type="ARBA" id="ARBA00023242"/>
    </source>
</evidence>
<feature type="domain" description="N-acetyltransferase" evidence="17">
    <location>
        <begin position="284"/>
        <end position="433"/>
    </location>
</feature>
<dbReference type="InterPro" id="IPR044542">
    <property type="entry name" value="NAA30-like"/>
</dbReference>
<evidence type="ECO:0000313" key="18">
    <source>
        <dbReference type="EMBL" id="KAF2896264.1"/>
    </source>
</evidence>
<keyword evidence="19" id="KW-1185">Reference proteome</keyword>
<evidence type="ECO:0000256" key="13">
    <source>
        <dbReference type="ARBA" id="ARBA00066994"/>
    </source>
</evidence>
<keyword evidence="3" id="KW-0963">Cytoplasm</keyword>
<dbReference type="SUPFAM" id="SSF55729">
    <property type="entry name" value="Acyl-CoA N-acyltransferases (Nat)"/>
    <property type="match status" value="1"/>
</dbReference>
<comment type="subcellular location">
    <subcellularLocation>
        <location evidence="2">Cytoplasm</location>
    </subcellularLocation>
    <subcellularLocation>
        <location evidence="1">Nucleus</location>
    </subcellularLocation>
</comment>
<evidence type="ECO:0000256" key="11">
    <source>
        <dbReference type="ARBA" id="ARBA00052362"/>
    </source>
</evidence>
<dbReference type="FunFam" id="3.40.630.30:FF:000010">
    <property type="entry name" value="Putative N-alpha-acetyltransferase 30"/>
    <property type="match status" value="1"/>
</dbReference>
<dbReference type="Gene3D" id="3.40.630.30">
    <property type="match status" value="1"/>
</dbReference>
<proteinExistence type="inferred from homology"/>
<evidence type="ECO:0000256" key="7">
    <source>
        <dbReference type="ARBA" id="ARBA00024025"/>
    </source>
</evidence>
<dbReference type="AlphaFoldDB" id="A0A8K0GE36"/>
<comment type="catalytic activity">
    <reaction evidence="9">
        <text>N-terminal L-methionyl-L-leucyl-[protein] + acetyl-CoA = N-terminal N(alpha)-acetyl-L-methionyl-L-leucyl-[protein] + CoA + H(+)</text>
        <dbReference type="Rhea" id="RHEA:50520"/>
        <dbReference type="Rhea" id="RHEA-COMP:12711"/>
        <dbReference type="Rhea" id="RHEA-COMP:12712"/>
        <dbReference type="ChEBI" id="CHEBI:15378"/>
        <dbReference type="ChEBI" id="CHEBI:57287"/>
        <dbReference type="ChEBI" id="CHEBI:57288"/>
        <dbReference type="ChEBI" id="CHEBI:133377"/>
        <dbReference type="ChEBI" id="CHEBI:133378"/>
        <dbReference type="EC" id="2.3.1.256"/>
    </reaction>
</comment>
<dbReference type="PANTHER" id="PTHR45896">
    <property type="entry name" value="N-ALPHA-ACETYLTRANSFERASE 30"/>
    <property type="match status" value="1"/>
</dbReference>
<evidence type="ECO:0000256" key="12">
    <source>
        <dbReference type="ARBA" id="ARBA00052477"/>
    </source>
</evidence>
<evidence type="ECO:0000259" key="17">
    <source>
        <dbReference type="PROSITE" id="PS51186"/>
    </source>
</evidence>
<dbReference type="CDD" id="cd04301">
    <property type="entry name" value="NAT_SF"/>
    <property type="match status" value="1"/>
</dbReference>
<feature type="region of interest" description="Disordered" evidence="16">
    <location>
        <begin position="141"/>
        <end position="180"/>
    </location>
</feature>
<accession>A0A8K0GE36</accession>
<dbReference type="EC" id="2.3.1.256" evidence="13"/>
<evidence type="ECO:0000256" key="2">
    <source>
        <dbReference type="ARBA" id="ARBA00004496"/>
    </source>
</evidence>
<evidence type="ECO:0000256" key="16">
    <source>
        <dbReference type="SAM" id="MobiDB-lite"/>
    </source>
</evidence>
<reference evidence="18" key="1">
    <citation type="submission" date="2019-08" db="EMBL/GenBank/DDBJ databases">
        <title>The genome of the North American firefly Photinus pyralis.</title>
        <authorList>
            <consortium name="Photinus pyralis genome working group"/>
            <person name="Fallon T.R."/>
            <person name="Sander Lower S.E."/>
            <person name="Weng J.-K."/>
        </authorList>
    </citation>
    <scope>NUCLEOTIDE SEQUENCE</scope>
    <source>
        <strain evidence="18">TRF0915ILg1</strain>
        <tissue evidence="18">Whole body</tissue>
    </source>
</reference>
<comment type="catalytic activity">
    <reaction evidence="10">
        <text>N-terminal L-methionyl-L-tyrosyl-[protein] + acetyl-CoA = N-terminal N(alpha)-acetyl-L-methionyl-L-tyrosyl-[protein] + CoA + H(+)</text>
        <dbReference type="Rhea" id="RHEA:50532"/>
        <dbReference type="Rhea" id="RHEA-COMP:12717"/>
        <dbReference type="Rhea" id="RHEA-COMP:12718"/>
        <dbReference type="ChEBI" id="CHEBI:15378"/>
        <dbReference type="ChEBI" id="CHEBI:57287"/>
        <dbReference type="ChEBI" id="CHEBI:57288"/>
        <dbReference type="ChEBI" id="CHEBI:133384"/>
        <dbReference type="ChEBI" id="CHEBI:133385"/>
        <dbReference type="EC" id="2.3.1.256"/>
    </reaction>
</comment>
<feature type="compositionally biased region" description="Polar residues" evidence="16">
    <location>
        <begin position="81"/>
        <end position="103"/>
    </location>
</feature>
<evidence type="ECO:0000256" key="1">
    <source>
        <dbReference type="ARBA" id="ARBA00004123"/>
    </source>
</evidence>
<evidence type="ECO:0000313" key="19">
    <source>
        <dbReference type="Proteomes" id="UP000801492"/>
    </source>
</evidence>
<protein>
    <recommendedName>
        <fullName evidence="13">N-terminal methionine N(alpha)-acetyltransferase NatC</fullName>
        <ecNumber evidence="13">2.3.1.256</ecNumber>
    </recommendedName>
    <alternativeName>
        <fullName evidence="14">N-acetyltransferase MAK3 homolog</fullName>
    </alternativeName>
    <alternativeName>
        <fullName evidence="15">NatC catalytic subunit</fullName>
    </alternativeName>
</protein>
<feature type="region of interest" description="Disordered" evidence="16">
    <location>
        <begin position="1"/>
        <end position="103"/>
    </location>
</feature>
<gene>
    <name evidence="18" type="ORF">ILUMI_09904</name>
</gene>
<dbReference type="GO" id="GO:0005634">
    <property type="term" value="C:nucleus"/>
    <property type="evidence" value="ECO:0007669"/>
    <property type="project" value="UniProtKB-SubCell"/>
</dbReference>
<dbReference type="OrthoDB" id="249099at2759"/>
<dbReference type="Proteomes" id="UP000801492">
    <property type="component" value="Unassembled WGS sequence"/>
</dbReference>
<evidence type="ECO:0000256" key="9">
    <source>
        <dbReference type="ARBA" id="ARBA00051225"/>
    </source>
</evidence>
<dbReference type="Pfam" id="PF00583">
    <property type="entry name" value="Acetyltransf_1"/>
    <property type="match status" value="1"/>
</dbReference>
<keyword evidence="4" id="KW-0808">Transferase</keyword>
<evidence type="ECO:0000256" key="4">
    <source>
        <dbReference type="ARBA" id="ARBA00022679"/>
    </source>
</evidence>
<evidence type="ECO:0000256" key="10">
    <source>
        <dbReference type="ARBA" id="ARBA00052207"/>
    </source>
</evidence>
<feature type="compositionally biased region" description="Polar residues" evidence="16">
    <location>
        <begin position="141"/>
        <end position="155"/>
    </location>
</feature>
<sequence length="433" mass="49535">MEKIEMKNPSVHKKNSEDAGGRHPNSVSVDNVDKLTIRTKNGLVNGVTEEKCKPNKKHAKSSINSNVSKDSKKSKKGHSSGIQNNEINVSKRSSSQKPSKVDLTTTKNCIDTEINQECKIEITSEIQDNCKEDVNIEINQLKPSQSESNLKESQVSKSETKRKKNKTKNKTEPTMQTQQNEFNLPKFDIASIMNTTINNEGLITKVPSETPSTSQLDTNKSYLLEYQDTSSEFEKNLIESIKNLKIQQENATMDAQCDGNVTEKAEQVETVKTLKEEEENLCDITYVQYESELQMPMIMKIIQKDLSEPYSIYTYRYFIHNWPKLCFLAMCEDKCVGAIVCKLDFHRKTIKRGYIAMLAVDKDYRKRRIGSTLVRRAISEMIAGGADEVVLETEVTNKPALRLYEQLGFVRDKRLFRYYLNGVDALRLKLWLR</sequence>
<name>A0A8K0GE36_IGNLU</name>
<evidence type="ECO:0000256" key="6">
    <source>
        <dbReference type="ARBA" id="ARBA00023315"/>
    </source>
</evidence>
<comment type="catalytic activity">
    <reaction evidence="8">
        <text>N-terminal L-methionyl-L-isoleucyl-[protein] + acetyl-CoA = N-terminal N(alpha)-acetyl-L-methionyl-L-isoleucyl-[protein] + CoA + H(+)</text>
        <dbReference type="Rhea" id="RHEA:50524"/>
        <dbReference type="Rhea" id="RHEA-COMP:12713"/>
        <dbReference type="Rhea" id="RHEA-COMP:12714"/>
        <dbReference type="ChEBI" id="CHEBI:15378"/>
        <dbReference type="ChEBI" id="CHEBI:57287"/>
        <dbReference type="ChEBI" id="CHEBI:57288"/>
        <dbReference type="ChEBI" id="CHEBI:133379"/>
        <dbReference type="ChEBI" id="CHEBI:133380"/>
        <dbReference type="EC" id="2.3.1.256"/>
    </reaction>
</comment>
<evidence type="ECO:0000256" key="8">
    <source>
        <dbReference type="ARBA" id="ARBA00050754"/>
    </source>
</evidence>
<dbReference type="GO" id="GO:0031417">
    <property type="term" value="C:NatC complex"/>
    <property type="evidence" value="ECO:0007669"/>
    <property type="project" value="TreeGrafter"/>
</dbReference>
<dbReference type="InterPro" id="IPR000182">
    <property type="entry name" value="GNAT_dom"/>
</dbReference>
<comment type="similarity">
    <text evidence="7">Belongs to the acetyltransferase family. MAK3 subfamily.</text>
</comment>
<comment type="catalytic activity">
    <reaction evidence="11">
        <text>N-terminal L-methionyl-L-phenylalanyl-[protein] + acetyl-CoA = N-terminal N(alpha)-acetyl-L-methionyl-L-phenylalanyl-[protein] + CoA + H(+)</text>
        <dbReference type="Rhea" id="RHEA:50528"/>
        <dbReference type="Rhea" id="RHEA-COMP:12715"/>
        <dbReference type="Rhea" id="RHEA-COMP:12716"/>
        <dbReference type="ChEBI" id="CHEBI:15378"/>
        <dbReference type="ChEBI" id="CHEBI:57287"/>
        <dbReference type="ChEBI" id="CHEBI:57288"/>
        <dbReference type="ChEBI" id="CHEBI:133382"/>
        <dbReference type="ChEBI" id="CHEBI:133383"/>
        <dbReference type="EC" id="2.3.1.256"/>
    </reaction>
</comment>
<dbReference type="InterPro" id="IPR016181">
    <property type="entry name" value="Acyl_CoA_acyltransferase"/>
</dbReference>
<evidence type="ECO:0000256" key="3">
    <source>
        <dbReference type="ARBA" id="ARBA00022490"/>
    </source>
</evidence>
<evidence type="ECO:0000256" key="14">
    <source>
        <dbReference type="ARBA" id="ARBA00076746"/>
    </source>
</evidence>
<dbReference type="PROSITE" id="PS51186">
    <property type="entry name" value="GNAT"/>
    <property type="match status" value="1"/>
</dbReference>
<keyword evidence="6" id="KW-0012">Acyltransferase</keyword>
<comment type="catalytic activity">
    <reaction evidence="12">
        <text>N-terminal L-methionyl-L-tryptophyl-[protein] + acetyl-CoA = N-terminal N(alpha)-acetyl-L-methionyl-L-tryptophyl-[protein] + CoA + H(+)</text>
        <dbReference type="Rhea" id="RHEA:50560"/>
        <dbReference type="Rhea" id="RHEA-COMP:12724"/>
        <dbReference type="Rhea" id="RHEA-COMP:12725"/>
        <dbReference type="ChEBI" id="CHEBI:15378"/>
        <dbReference type="ChEBI" id="CHEBI:57287"/>
        <dbReference type="ChEBI" id="CHEBI:57288"/>
        <dbReference type="ChEBI" id="CHEBI:133386"/>
        <dbReference type="ChEBI" id="CHEBI:133387"/>
        <dbReference type="EC" id="2.3.1.256"/>
    </reaction>
</comment>
<dbReference type="PANTHER" id="PTHR45896:SF1">
    <property type="entry name" value="N-ALPHA-ACETYLTRANSFERASE 30"/>
    <property type="match status" value="1"/>
</dbReference>
<comment type="caution">
    <text evidence="18">The sequence shown here is derived from an EMBL/GenBank/DDBJ whole genome shotgun (WGS) entry which is preliminary data.</text>
</comment>
<dbReference type="EMBL" id="VTPC01005228">
    <property type="protein sequence ID" value="KAF2896264.1"/>
    <property type="molecule type" value="Genomic_DNA"/>
</dbReference>
<evidence type="ECO:0000256" key="15">
    <source>
        <dbReference type="ARBA" id="ARBA00078622"/>
    </source>
</evidence>
<dbReference type="GO" id="GO:0120518">
    <property type="term" value="F:protein N-terminal-methionine acetyltransferase activity"/>
    <property type="evidence" value="ECO:0007669"/>
    <property type="project" value="UniProtKB-EC"/>
</dbReference>
<organism evidence="18 19">
    <name type="scientific">Ignelater luminosus</name>
    <name type="common">Cucubano</name>
    <name type="synonym">Pyrophorus luminosus</name>
    <dbReference type="NCBI Taxonomy" id="2038154"/>
    <lineage>
        <taxon>Eukaryota</taxon>
        <taxon>Metazoa</taxon>
        <taxon>Ecdysozoa</taxon>
        <taxon>Arthropoda</taxon>
        <taxon>Hexapoda</taxon>
        <taxon>Insecta</taxon>
        <taxon>Pterygota</taxon>
        <taxon>Neoptera</taxon>
        <taxon>Endopterygota</taxon>
        <taxon>Coleoptera</taxon>
        <taxon>Polyphaga</taxon>
        <taxon>Elateriformia</taxon>
        <taxon>Elateroidea</taxon>
        <taxon>Elateridae</taxon>
        <taxon>Agrypninae</taxon>
        <taxon>Pyrophorini</taxon>
        <taxon>Ignelater</taxon>
    </lineage>
</organism>